<dbReference type="InterPro" id="IPR043424">
    <property type="entry name" value="BLT-like"/>
</dbReference>
<reference evidence="4" key="1">
    <citation type="journal article" date="2017" name="Plant J.">
        <title>The pomegranate (Punica granatum L.) genome and the genomics of punicalagin biosynthesis.</title>
        <authorList>
            <person name="Qin G."/>
            <person name="Xu C."/>
            <person name="Ming R."/>
            <person name="Tang H."/>
            <person name="Guyot R."/>
            <person name="Kramer E.M."/>
            <person name="Hu Y."/>
            <person name="Yi X."/>
            <person name="Qi Y."/>
            <person name="Xu X."/>
            <person name="Gao Z."/>
            <person name="Pan H."/>
            <person name="Jian J."/>
            <person name="Tian Y."/>
            <person name="Yue Z."/>
            <person name="Xu Y."/>
        </authorList>
    </citation>
    <scope>NUCLEOTIDE SEQUENCE [LARGE SCALE GENOMIC DNA]</scope>
    <source>
        <strain evidence="4">cv. Dabenzi</strain>
    </source>
</reference>
<gene>
    <name evidence="2" type="ORF">CDL15_Pgr007315</name>
    <name evidence="3" type="ORF">CRG98_011916</name>
</gene>
<feature type="region of interest" description="Disordered" evidence="1">
    <location>
        <begin position="1"/>
        <end position="33"/>
    </location>
</feature>
<dbReference type="PANTHER" id="PTHR31071">
    <property type="entry name" value="GB|AAF24581.1"/>
    <property type="match status" value="1"/>
</dbReference>
<dbReference type="Proteomes" id="UP000197138">
    <property type="component" value="Unassembled WGS sequence"/>
</dbReference>
<dbReference type="Proteomes" id="UP000233551">
    <property type="component" value="Unassembled WGS sequence"/>
</dbReference>
<evidence type="ECO:0000313" key="4">
    <source>
        <dbReference type="Proteomes" id="UP000197138"/>
    </source>
</evidence>
<accession>A0A218X8K1</accession>
<name>A0A218X8K1_PUNGR</name>
<dbReference type="AlphaFoldDB" id="A0A218X8K1"/>
<evidence type="ECO:0000256" key="1">
    <source>
        <dbReference type="SAM" id="MobiDB-lite"/>
    </source>
</evidence>
<protein>
    <submittedName>
        <fullName evidence="2">Uncharacterized protein</fullName>
    </submittedName>
</protein>
<organism evidence="2 4">
    <name type="scientific">Punica granatum</name>
    <name type="common">Pomegranate</name>
    <dbReference type="NCBI Taxonomy" id="22663"/>
    <lineage>
        <taxon>Eukaryota</taxon>
        <taxon>Viridiplantae</taxon>
        <taxon>Streptophyta</taxon>
        <taxon>Embryophyta</taxon>
        <taxon>Tracheophyta</taxon>
        <taxon>Spermatophyta</taxon>
        <taxon>Magnoliopsida</taxon>
        <taxon>eudicotyledons</taxon>
        <taxon>Gunneridae</taxon>
        <taxon>Pentapetalae</taxon>
        <taxon>rosids</taxon>
        <taxon>malvids</taxon>
        <taxon>Myrtales</taxon>
        <taxon>Lythraceae</taxon>
        <taxon>Punica</taxon>
    </lineage>
</organism>
<dbReference type="EMBL" id="MTKT01002214">
    <property type="protein sequence ID" value="OWM81277.1"/>
    <property type="molecule type" value="Genomic_DNA"/>
</dbReference>
<dbReference type="EMBL" id="PGOL01000589">
    <property type="protein sequence ID" value="PKI67703.1"/>
    <property type="molecule type" value="Genomic_DNA"/>
</dbReference>
<reference evidence="3 5" key="3">
    <citation type="submission" date="2017-11" db="EMBL/GenBank/DDBJ databases">
        <title>De-novo sequencing of pomegranate (Punica granatum L.) genome.</title>
        <authorList>
            <person name="Akparov Z."/>
            <person name="Amiraslanov A."/>
            <person name="Hajiyeva S."/>
            <person name="Abbasov M."/>
            <person name="Kaur K."/>
            <person name="Hamwieh A."/>
            <person name="Solovyev V."/>
            <person name="Salamov A."/>
            <person name="Braich B."/>
            <person name="Kosarev P."/>
            <person name="Mahmoud A."/>
            <person name="Hajiyev E."/>
            <person name="Babayeva S."/>
            <person name="Izzatullayeva V."/>
            <person name="Mammadov A."/>
            <person name="Mammadov A."/>
            <person name="Sharifova S."/>
            <person name="Ojaghi J."/>
            <person name="Eynullazada K."/>
            <person name="Bayramov B."/>
            <person name="Abdulazimova A."/>
            <person name="Shahmuradov I."/>
        </authorList>
    </citation>
    <scope>NUCLEOTIDE SEQUENCE [LARGE SCALE GENOMIC DNA]</scope>
    <source>
        <strain evidence="3">AG2017</strain>
        <strain evidence="5">cv. AG2017</strain>
        <tissue evidence="3">Leaf</tissue>
    </source>
</reference>
<dbReference type="GeneID" id="116211912"/>
<reference evidence="2" key="2">
    <citation type="submission" date="2017-06" db="EMBL/GenBank/DDBJ databases">
        <title>The pomegranate genome and the genomics of punicalagin biosynthesis.</title>
        <authorList>
            <person name="Xu C."/>
        </authorList>
    </citation>
    <scope>NUCLEOTIDE SEQUENCE [LARGE SCALE GENOMIC DNA]</scope>
    <source>
        <tissue evidence="2">Fresh leaf</tissue>
    </source>
</reference>
<dbReference type="PANTHER" id="PTHR31071:SF2">
    <property type="entry name" value="ACTIN CYTOSKELETON-REGULATORY COMPLEX PAN-LIKE PROTEIN"/>
    <property type="match status" value="1"/>
</dbReference>
<sequence>MNPVGRVPTHAKALRRAPPGGKSQVMERRPVAPGWRRRTWREVQEISSAASVYGDASVSARKLAAQLWRRPEHLLAAASGGTKGGLQGSGDDELGFQDVPASYFESEIEGVTKWSPAWVETNGMFTSSAVSALKCELEQARARIRELEATPCCCEKEKLEHLRRETLGDDIRAEMGNGRTCKIVERADSRLVDELVEAKLSVKWLVHCHMAERKERELTEQLCREQAMKIKEAEEMKREFKRFLKEEEEDREMLRVAAAWREERLQLQLLDARLALEEKYSQLNALVADLERFLGSRGIGEGTGREGEELREAVESLNIKDVKELSYEPDSPNNVSPARDEDANYGENDASEIEPVFFSSPASVLNNLNAIISHKCDVEDRRNGMVSGTELRP</sequence>
<keyword evidence="5" id="KW-1185">Reference proteome</keyword>
<evidence type="ECO:0000313" key="3">
    <source>
        <dbReference type="EMBL" id="PKI67703.1"/>
    </source>
</evidence>
<evidence type="ECO:0000313" key="2">
    <source>
        <dbReference type="EMBL" id="OWM81277.1"/>
    </source>
</evidence>
<dbReference type="STRING" id="22663.A0A218X8K1"/>
<evidence type="ECO:0000313" key="5">
    <source>
        <dbReference type="Proteomes" id="UP000233551"/>
    </source>
</evidence>
<proteinExistence type="predicted"/>
<comment type="caution">
    <text evidence="2">The sequence shown here is derived from an EMBL/GenBank/DDBJ whole genome shotgun (WGS) entry which is preliminary data.</text>
</comment>
<feature type="region of interest" description="Disordered" evidence="1">
    <location>
        <begin position="324"/>
        <end position="346"/>
    </location>
</feature>